<dbReference type="RefSeq" id="WP_034555837.1">
    <property type="nucleotide sequence ID" value="NZ_CP022022.1"/>
</dbReference>
<evidence type="ECO:0000313" key="2">
    <source>
        <dbReference type="EMBL" id="ASF43632.1"/>
    </source>
</evidence>
<dbReference type="AlphaFoldDB" id="A0A1Z4BQX9"/>
<dbReference type="EMBL" id="CP022022">
    <property type="protein sequence ID" value="ASF43632.1"/>
    <property type="molecule type" value="Genomic_DNA"/>
</dbReference>
<dbReference type="Pfam" id="PF08447">
    <property type="entry name" value="PAS_3"/>
    <property type="match status" value="1"/>
</dbReference>
<dbReference type="Proteomes" id="UP000197007">
    <property type="component" value="Chromosome"/>
</dbReference>
<dbReference type="InterPro" id="IPR035965">
    <property type="entry name" value="PAS-like_dom_sf"/>
</dbReference>
<dbReference type="SUPFAM" id="SSF55785">
    <property type="entry name" value="PYP-like sensor domain (PAS domain)"/>
    <property type="match status" value="1"/>
</dbReference>
<proteinExistence type="predicted"/>
<reference evidence="3" key="1">
    <citation type="submission" date="2017-06" db="EMBL/GenBank/DDBJ databases">
        <title>Complete genome sequence of Capnocytophaga sp. KCOM 1579 (=ChDC OS43) isolated from a human refractory periapical abscess lesion.</title>
        <authorList>
            <person name="Kook J.-K."/>
            <person name="Park S.-N."/>
            <person name="Lim Y.K."/>
            <person name="Roh H."/>
        </authorList>
    </citation>
    <scope>NUCLEOTIDE SEQUENCE [LARGE SCALE GENOMIC DNA]</scope>
    <source>
        <strain evidence="3">ChDC OS43</strain>
    </source>
</reference>
<accession>A0A1Z4BQX9</accession>
<dbReference type="InterPro" id="IPR013655">
    <property type="entry name" value="PAS_fold_3"/>
</dbReference>
<evidence type="ECO:0000259" key="1">
    <source>
        <dbReference type="PROSITE" id="PS50112"/>
    </source>
</evidence>
<gene>
    <name evidence="2" type="ORF">CBG49_11390</name>
</gene>
<protein>
    <submittedName>
        <fullName evidence="2">Chemotaxis protein</fullName>
    </submittedName>
</protein>
<name>A0A1Z4BQX9_9FLAO</name>
<feature type="domain" description="PAS" evidence="1">
    <location>
        <begin position="25"/>
        <end position="64"/>
    </location>
</feature>
<dbReference type="NCBIfam" id="TIGR00229">
    <property type="entry name" value="sensory_box"/>
    <property type="match status" value="1"/>
</dbReference>
<organism evidence="2 3">
    <name type="scientific">Capnocytophaga endodontalis</name>
    <dbReference type="NCBI Taxonomy" id="2708117"/>
    <lineage>
        <taxon>Bacteria</taxon>
        <taxon>Pseudomonadati</taxon>
        <taxon>Bacteroidota</taxon>
        <taxon>Flavobacteriia</taxon>
        <taxon>Flavobacteriales</taxon>
        <taxon>Flavobacteriaceae</taxon>
        <taxon>Capnocytophaga</taxon>
    </lineage>
</organism>
<dbReference type="CDD" id="cd00130">
    <property type="entry name" value="PAS"/>
    <property type="match status" value="1"/>
</dbReference>
<dbReference type="PROSITE" id="PS50112">
    <property type="entry name" value="PAS"/>
    <property type="match status" value="1"/>
</dbReference>
<sequence length="238" mass="27650">MSEEIINRPTPINREVVWDKTKTIISTTDKYGTITDVNQTFIDVCGYSASELLGKPHNIIRHPDMPKIIFKITWDNILVGRNFHAIIKNLAKSGEYYWVITDFEVGRNIMGEVVTIMARRRALPQYVITDHIEPLYQTLLKLEKIGGMELSNRYFKSFLEKQGKSYVEYIMDILDENKRTAAATHQDIVFEPVSNTHHTEGTNFGDYEISDEIFSEEHPEEESMMQRKSFFARLFSTN</sequence>
<dbReference type="InterPro" id="IPR000014">
    <property type="entry name" value="PAS"/>
</dbReference>
<dbReference type="KEGG" id="capn:CBG49_11390"/>
<keyword evidence="3" id="KW-1185">Reference proteome</keyword>
<dbReference type="Gene3D" id="3.30.450.20">
    <property type="entry name" value="PAS domain"/>
    <property type="match status" value="1"/>
</dbReference>
<evidence type="ECO:0000313" key="3">
    <source>
        <dbReference type="Proteomes" id="UP000197007"/>
    </source>
</evidence>